<reference evidence="1" key="1">
    <citation type="submission" date="2020-07" db="EMBL/GenBank/DDBJ databases">
        <title>Huge and variable diversity of episymbiotic CPR bacteria and DPANN archaea in groundwater ecosystems.</title>
        <authorList>
            <person name="He C.Y."/>
            <person name="Keren R."/>
            <person name="Whittaker M."/>
            <person name="Farag I.F."/>
            <person name="Doudna J."/>
            <person name="Cate J.H.D."/>
            <person name="Banfield J.F."/>
        </authorList>
    </citation>
    <scope>NUCLEOTIDE SEQUENCE</scope>
    <source>
        <strain evidence="1">NC_groundwater_1370_Ag_S-0.2um_69_93</strain>
    </source>
</reference>
<protein>
    <submittedName>
        <fullName evidence="1">Uncharacterized protein</fullName>
    </submittedName>
</protein>
<sequence length="49" mass="5157">MKLAVILSSFVIFFAWPAHMGAPVPGPEGLRLIQAQAQAARFGGGRSFG</sequence>
<proteinExistence type="predicted"/>
<accession>A0A932ZR70</accession>
<dbReference type="Proteomes" id="UP000752292">
    <property type="component" value="Unassembled WGS sequence"/>
</dbReference>
<name>A0A932ZR70_UNCTE</name>
<comment type="caution">
    <text evidence="1">The sequence shown here is derived from an EMBL/GenBank/DDBJ whole genome shotgun (WGS) entry which is preliminary data.</text>
</comment>
<dbReference type="AlphaFoldDB" id="A0A932ZR70"/>
<evidence type="ECO:0000313" key="1">
    <source>
        <dbReference type="EMBL" id="MBI4250919.1"/>
    </source>
</evidence>
<feature type="non-terminal residue" evidence="1">
    <location>
        <position position="49"/>
    </location>
</feature>
<organism evidence="1 2">
    <name type="scientific">Tectimicrobiota bacterium</name>
    <dbReference type="NCBI Taxonomy" id="2528274"/>
    <lineage>
        <taxon>Bacteria</taxon>
        <taxon>Pseudomonadati</taxon>
        <taxon>Nitrospinota/Tectimicrobiota group</taxon>
        <taxon>Candidatus Tectimicrobiota</taxon>
    </lineage>
</organism>
<gene>
    <name evidence="1" type="ORF">HY618_00530</name>
</gene>
<dbReference type="EMBL" id="JACQRX010000025">
    <property type="protein sequence ID" value="MBI4250919.1"/>
    <property type="molecule type" value="Genomic_DNA"/>
</dbReference>
<evidence type="ECO:0000313" key="2">
    <source>
        <dbReference type="Proteomes" id="UP000752292"/>
    </source>
</evidence>